<dbReference type="Proteomes" id="UP000245695">
    <property type="component" value="Chromosome 1"/>
</dbReference>
<evidence type="ECO:0000313" key="2">
    <source>
        <dbReference type="Proteomes" id="UP000245695"/>
    </source>
</evidence>
<name>A0A2P2BN06_9FIRM</name>
<organism evidence="1 2">
    <name type="scientific">Romboutsia hominis</name>
    <dbReference type="NCBI Taxonomy" id="1507512"/>
    <lineage>
        <taxon>Bacteria</taxon>
        <taxon>Bacillati</taxon>
        <taxon>Bacillota</taxon>
        <taxon>Clostridia</taxon>
        <taxon>Peptostreptococcales</taxon>
        <taxon>Peptostreptococcaceae</taxon>
        <taxon>Romboutsia</taxon>
    </lineage>
</organism>
<proteinExistence type="predicted"/>
<gene>
    <name evidence="1" type="ORF">FRIFI_0250</name>
</gene>
<protein>
    <submittedName>
        <fullName evidence="1">Uncharacterized protein</fullName>
    </submittedName>
</protein>
<dbReference type="RefSeq" id="WP_092922762.1">
    <property type="nucleotide sequence ID" value="NZ_FJTZ01000011.1"/>
</dbReference>
<sequence length="66" mass="8169">MGKIAKNKKLHFLNKNRLKFYIEKQDIKMYLIRKKVKIITRKTKTLNWGRIQNLIPKYFMLFINKK</sequence>
<accession>A0A2P2BN06</accession>
<dbReference type="KEGG" id="rhom:FRIFI_0250"/>
<keyword evidence="2" id="KW-1185">Reference proteome</keyword>
<reference evidence="1 2" key="1">
    <citation type="submission" date="2014-09" db="EMBL/GenBank/DDBJ databases">
        <authorList>
            <person name="Hornung B.V."/>
        </authorList>
    </citation>
    <scope>NUCLEOTIDE SEQUENCE [LARGE SCALE GENOMIC DNA]</scope>
    <source>
        <strain evidence="1 2">FRIFI</strain>
    </source>
</reference>
<dbReference type="EMBL" id="LN650648">
    <property type="protein sequence ID" value="CEI71801.1"/>
    <property type="molecule type" value="Genomic_DNA"/>
</dbReference>
<dbReference type="AlphaFoldDB" id="A0A2P2BN06"/>
<evidence type="ECO:0000313" key="1">
    <source>
        <dbReference type="EMBL" id="CEI71801.1"/>
    </source>
</evidence>